<gene>
    <name evidence="1" type="ORF">H9623_12950</name>
</gene>
<dbReference type="InterPro" id="IPR029063">
    <property type="entry name" value="SAM-dependent_MTases_sf"/>
</dbReference>
<dbReference type="GO" id="GO:0008168">
    <property type="term" value="F:methyltransferase activity"/>
    <property type="evidence" value="ECO:0007669"/>
    <property type="project" value="UniProtKB-KW"/>
</dbReference>
<dbReference type="Proteomes" id="UP000822993">
    <property type="component" value="Unassembled WGS sequence"/>
</dbReference>
<dbReference type="GO" id="GO:0032259">
    <property type="term" value="P:methylation"/>
    <property type="evidence" value="ECO:0007669"/>
    <property type="project" value="UniProtKB-KW"/>
</dbReference>
<accession>A0A9D5UAA5</accession>
<reference evidence="1 2" key="1">
    <citation type="submission" date="2020-08" db="EMBL/GenBank/DDBJ databases">
        <title>A Genomic Blueprint of the Chicken Gut Microbiome.</title>
        <authorList>
            <person name="Gilroy R."/>
            <person name="Ravi A."/>
            <person name="Getino M."/>
            <person name="Pursley I."/>
            <person name="Horton D.L."/>
            <person name="Alikhan N.-F."/>
            <person name="Baker D."/>
            <person name="Gharbi K."/>
            <person name="Hall N."/>
            <person name="Watson M."/>
            <person name="Adriaenssens E.M."/>
            <person name="Foster-Nyarko E."/>
            <person name="Jarju S."/>
            <person name="Secka A."/>
            <person name="Antonio M."/>
            <person name="Oren A."/>
            <person name="Chaudhuri R."/>
            <person name="La Ragione R.M."/>
            <person name="Hildebrand F."/>
            <person name="Pallen M.J."/>
        </authorList>
    </citation>
    <scope>NUCLEOTIDE SEQUENCE [LARGE SCALE GENOMIC DNA]</scope>
    <source>
        <strain evidence="1 2">Sa1BUA8</strain>
    </source>
</reference>
<name>A0A9D5UAA5_9CELL</name>
<dbReference type="EMBL" id="JACSPN010000017">
    <property type="protein sequence ID" value="MBE7701205.1"/>
    <property type="molecule type" value="Genomic_DNA"/>
</dbReference>
<organism evidence="1 2">
    <name type="scientific">Oerskovia douganii</name>
    <dbReference type="NCBI Taxonomy" id="2762210"/>
    <lineage>
        <taxon>Bacteria</taxon>
        <taxon>Bacillati</taxon>
        <taxon>Actinomycetota</taxon>
        <taxon>Actinomycetes</taxon>
        <taxon>Micrococcales</taxon>
        <taxon>Cellulomonadaceae</taxon>
        <taxon>Oerskovia</taxon>
    </lineage>
</organism>
<dbReference type="Gene3D" id="3.40.50.150">
    <property type="entry name" value="Vaccinia Virus protein VP39"/>
    <property type="match status" value="1"/>
</dbReference>
<comment type="caution">
    <text evidence="1">The sequence shown here is derived from an EMBL/GenBank/DDBJ whole genome shotgun (WGS) entry which is preliminary data.</text>
</comment>
<dbReference type="AlphaFoldDB" id="A0A9D5UAA5"/>
<proteinExistence type="predicted"/>
<sequence length="221" mass="24867">MTQTIAEEVLVKSRLRVKAHGEVFTPRHMVDQMLDLVRKDLEESPGFVDKTVLEPAAGDGNFLVVVLQRKLHAIERRFPRERWAEESLFALASIYAIELLEDNHADAQAAMLDVFLAFHTGHTIACDIDTDLAKAARFLIDANVVRGNTLTGLTPSGDEVVFSWWNRDPADHGGVIREPFTFNSLRADAPAPDLFAMFQEPVRYAPCRIDHVHEEVKAHDQ</sequence>
<evidence type="ECO:0000313" key="1">
    <source>
        <dbReference type="EMBL" id="MBE7701205.1"/>
    </source>
</evidence>
<keyword evidence="1" id="KW-0808">Transferase</keyword>
<dbReference type="PRINTS" id="PR00507">
    <property type="entry name" value="N12N6MTFRASE"/>
</dbReference>
<evidence type="ECO:0000313" key="2">
    <source>
        <dbReference type="Proteomes" id="UP000822993"/>
    </source>
</evidence>
<dbReference type="RefSeq" id="WP_193720465.1">
    <property type="nucleotide sequence ID" value="NZ_JACSPN010000017.1"/>
</dbReference>
<keyword evidence="1" id="KW-0489">Methyltransferase</keyword>
<keyword evidence="2" id="KW-1185">Reference proteome</keyword>
<dbReference type="SUPFAM" id="SSF53335">
    <property type="entry name" value="S-adenosyl-L-methionine-dependent methyltransferases"/>
    <property type="match status" value="1"/>
</dbReference>
<protein>
    <submittedName>
        <fullName evidence="1">Methylase</fullName>
    </submittedName>
</protein>